<accession>A0A8J2LYP8</accession>
<reference evidence="5" key="1">
    <citation type="submission" date="2021-09" db="EMBL/GenBank/DDBJ databases">
        <authorList>
            <consortium name="Pathogen Informatics"/>
        </authorList>
    </citation>
    <scope>NUCLEOTIDE SEQUENCE</scope>
</reference>
<evidence type="ECO:0000256" key="1">
    <source>
        <dbReference type="ARBA" id="ARBA00004123"/>
    </source>
</evidence>
<dbReference type="GO" id="GO:0006261">
    <property type="term" value="P:DNA-templated DNA replication"/>
    <property type="evidence" value="ECO:0007669"/>
    <property type="project" value="TreeGrafter"/>
</dbReference>
<gene>
    <name evidence="5" type="ORF">CJOHNSTONI_LOCUS5807</name>
</gene>
<comment type="similarity">
    <text evidence="2">Belongs to the MCMBP family.</text>
</comment>
<dbReference type="OrthoDB" id="329666at2759"/>
<dbReference type="Pfam" id="PF09739">
    <property type="entry name" value="MCM_bind"/>
    <property type="match status" value="1"/>
</dbReference>
<evidence type="ECO:0000256" key="2">
    <source>
        <dbReference type="ARBA" id="ARBA00007925"/>
    </source>
</evidence>
<organism evidence="5 6">
    <name type="scientific">Cercopithifilaria johnstoni</name>
    <dbReference type="NCBI Taxonomy" id="2874296"/>
    <lineage>
        <taxon>Eukaryota</taxon>
        <taxon>Metazoa</taxon>
        <taxon>Ecdysozoa</taxon>
        <taxon>Nematoda</taxon>
        <taxon>Chromadorea</taxon>
        <taxon>Rhabditida</taxon>
        <taxon>Spirurina</taxon>
        <taxon>Spiruromorpha</taxon>
        <taxon>Filarioidea</taxon>
        <taxon>Onchocercidae</taxon>
        <taxon>Cercopithifilaria</taxon>
    </lineage>
</organism>
<dbReference type="PANTHER" id="PTHR13489">
    <property type="entry name" value="MINI-CHROMOSOME MAINTENANCE COMPLEX-BINDING PROTEIN"/>
    <property type="match status" value="1"/>
</dbReference>
<comment type="caution">
    <text evidence="5">The sequence shown here is derived from an EMBL/GenBank/DDBJ whole genome shotgun (WGS) entry which is preliminary data.</text>
</comment>
<evidence type="ECO:0000256" key="3">
    <source>
        <dbReference type="ARBA" id="ARBA00015405"/>
    </source>
</evidence>
<dbReference type="PANTHER" id="PTHR13489:SF0">
    <property type="entry name" value="MINI-CHROMOSOME MAINTENANCE COMPLEX-BINDING PROTEIN"/>
    <property type="match status" value="1"/>
</dbReference>
<proteinExistence type="inferred from homology"/>
<dbReference type="GO" id="GO:0003682">
    <property type="term" value="F:chromatin binding"/>
    <property type="evidence" value="ECO:0007669"/>
    <property type="project" value="TreeGrafter"/>
</dbReference>
<evidence type="ECO:0000313" key="6">
    <source>
        <dbReference type="Proteomes" id="UP000746747"/>
    </source>
</evidence>
<evidence type="ECO:0000256" key="4">
    <source>
        <dbReference type="ARBA" id="ARBA00023242"/>
    </source>
</evidence>
<dbReference type="Proteomes" id="UP000746747">
    <property type="component" value="Unassembled WGS sequence"/>
</dbReference>
<comment type="subcellular location">
    <subcellularLocation>
        <location evidence="1">Nucleus</location>
    </subcellularLocation>
</comment>
<dbReference type="AlphaFoldDB" id="A0A8J2LYP8"/>
<dbReference type="InterPro" id="IPR019140">
    <property type="entry name" value="MCM_complex-bd"/>
</dbReference>
<evidence type="ECO:0000313" key="5">
    <source>
        <dbReference type="EMBL" id="CAG9535819.1"/>
    </source>
</evidence>
<keyword evidence="4" id="KW-0539">Nucleus</keyword>
<sequence>MENDEDENATHFQNIKSVKIRNKNFAVRISSTRELQESNEESIYNEVDNLFFENIAEYTKDPCKLITRLKEKYMNEFMNWKYLHTDNVEHGDLVRMRGMILSGMQTVFSLNAVITEEEDGGTRTVCGILRNRVNCSNIKETKGMTRRNAYILVPERGITDWYLKTFHDKIYQEYSEVLLKNEESRTCALFYDEGSENFKPNAVFDLYGIVDLTEIRVEDEDDDPNTKSSLSTISLHVIHYEPVKHNDIVSSAYPEVLKQKNVQGFESLIYAFEQFFGNKVIAQSLTYQLFISQHSQQPKSVDTFPYTIKKIYDSKPIVEMIKLFIPKVYVIKMMQKTMEESWASYEKPQSGFEQGLLQVSDNTLIIIDETELSLENLSLTKKGRENCNLIKNFLSTRKIPFIYPYQTVEIESSTNVLVLSGEKCFFGQEGFAMVIPKSWPKDVKFVRQYAVEHESELNLCRHALLSCSESFCNVSICKTVEEMAVENFLKMQRTCRNTDDNSARLHRQLIISKLLTSLKGEKIVDEDSWTTALELESGRLTFLL</sequence>
<dbReference type="GO" id="GO:0005634">
    <property type="term" value="C:nucleus"/>
    <property type="evidence" value="ECO:0007669"/>
    <property type="project" value="UniProtKB-SubCell"/>
</dbReference>
<dbReference type="EMBL" id="CAKAEH010001404">
    <property type="protein sequence ID" value="CAG9535819.1"/>
    <property type="molecule type" value="Genomic_DNA"/>
</dbReference>
<protein>
    <recommendedName>
        <fullName evidence="3">Mini-chromosome maintenance complex-binding protein</fullName>
    </recommendedName>
</protein>
<name>A0A8J2LYP8_9BILA</name>
<keyword evidence="6" id="KW-1185">Reference proteome</keyword>